<evidence type="ECO:0000256" key="1">
    <source>
        <dbReference type="SAM" id="MobiDB-lite"/>
    </source>
</evidence>
<evidence type="ECO:0000313" key="3">
    <source>
        <dbReference type="Proteomes" id="UP000823775"/>
    </source>
</evidence>
<keyword evidence="3" id="KW-1185">Reference proteome</keyword>
<name>A0ABS8TLX2_DATST</name>
<sequence length="81" mass="9080">MMGCAMRHGGHRNEAGDATRLPKRARQISDTACRVACLIAVSSMLRRTPHHAGRVLMRVPHRARSSATSHWLLRQECYCLA</sequence>
<feature type="non-terminal residue" evidence="2">
    <location>
        <position position="81"/>
    </location>
</feature>
<organism evidence="2 3">
    <name type="scientific">Datura stramonium</name>
    <name type="common">Jimsonweed</name>
    <name type="synonym">Common thornapple</name>
    <dbReference type="NCBI Taxonomy" id="4076"/>
    <lineage>
        <taxon>Eukaryota</taxon>
        <taxon>Viridiplantae</taxon>
        <taxon>Streptophyta</taxon>
        <taxon>Embryophyta</taxon>
        <taxon>Tracheophyta</taxon>
        <taxon>Spermatophyta</taxon>
        <taxon>Magnoliopsida</taxon>
        <taxon>eudicotyledons</taxon>
        <taxon>Gunneridae</taxon>
        <taxon>Pentapetalae</taxon>
        <taxon>asterids</taxon>
        <taxon>lamiids</taxon>
        <taxon>Solanales</taxon>
        <taxon>Solanaceae</taxon>
        <taxon>Solanoideae</taxon>
        <taxon>Datureae</taxon>
        <taxon>Datura</taxon>
    </lineage>
</organism>
<comment type="caution">
    <text evidence="2">The sequence shown here is derived from an EMBL/GenBank/DDBJ whole genome shotgun (WGS) entry which is preliminary data.</text>
</comment>
<gene>
    <name evidence="2" type="ORF">HAX54_012670</name>
</gene>
<dbReference type="Proteomes" id="UP000823775">
    <property type="component" value="Unassembled WGS sequence"/>
</dbReference>
<dbReference type="EMBL" id="JACEIK010001742">
    <property type="protein sequence ID" value="MCD7471891.1"/>
    <property type="molecule type" value="Genomic_DNA"/>
</dbReference>
<proteinExistence type="predicted"/>
<accession>A0ABS8TLX2</accession>
<reference evidence="2 3" key="1">
    <citation type="journal article" date="2021" name="BMC Genomics">
        <title>Datura genome reveals duplications of psychoactive alkaloid biosynthetic genes and high mutation rate following tissue culture.</title>
        <authorList>
            <person name="Rajewski A."/>
            <person name="Carter-House D."/>
            <person name="Stajich J."/>
            <person name="Litt A."/>
        </authorList>
    </citation>
    <scope>NUCLEOTIDE SEQUENCE [LARGE SCALE GENOMIC DNA]</scope>
    <source>
        <strain evidence="2">AR-01</strain>
    </source>
</reference>
<evidence type="ECO:0000313" key="2">
    <source>
        <dbReference type="EMBL" id="MCD7471891.1"/>
    </source>
</evidence>
<feature type="region of interest" description="Disordered" evidence="1">
    <location>
        <begin position="1"/>
        <end position="23"/>
    </location>
</feature>
<protein>
    <submittedName>
        <fullName evidence="2">Uncharacterized protein</fullName>
    </submittedName>
</protein>